<dbReference type="InterPro" id="IPR001119">
    <property type="entry name" value="SLH_dom"/>
</dbReference>
<protein>
    <recommendedName>
        <fullName evidence="3">SLH domain-containing protein</fullName>
    </recommendedName>
</protein>
<sequence length="389" mass="44648">MNKKIKILLLIISLLISTTFTSYGYIGVQGKIPRLTENNNTVVSSGSRMTEISKLKKDKSIEEIIEEIREAARRESEFMKEIGEDKDKNKDKDKKESKSKKSNKSTKSKSIEEIIREIQEAAREETEFMKEIGMDKKGSKSKSIEEIIEEIMEAAREETEFMKEIGEYKKGSKSEKNNRSTKSIEEIIREIQEGAREESRFMKEIEKEDNKPKKIFSDISSHWARDYIEKLSEKNIISGSNNNEFNPEGYITRAQIAAILVNALDIDMNSYENNKVFEDVGVESWYSKFVSVAYRNNLISGFDGEFKPEKEISGEELIQIVVNAYEKKYGEIKLDLDDMKNTNDVSDWAKVSVAKAKKIGAIDKLLDPIEYKGKVKRGQACVLVYELIK</sequence>
<dbReference type="AlphaFoldDB" id="A0A267MH20"/>
<feature type="domain" description="SLH" evidence="3">
    <location>
        <begin position="276"/>
        <end position="335"/>
    </location>
</feature>
<keyword evidence="1" id="KW-0677">Repeat</keyword>
<dbReference type="Pfam" id="PF00395">
    <property type="entry name" value="SLH"/>
    <property type="match status" value="2"/>
</dbReference>
<name>A0A267MH20_9FIRM</name>
<gene>
    <name evidence="4" type="ORF">CCE28_17310</name>
</gene>
<evidence type="ECO:0000259" key="3">
    <source>
        <dbReference type="PROSITE" id="PS51272"/>
    </source>
</evidence>
<dbReference type="Proteomes" id="UP000216024">
    <property type="component" value="Unassembled WGS sequence"/>
</dbReference>
<dbReference type="RefSeq" id="WP_095134986.1">
    <property type="nucleotide sequence ID" value="NZ_NIBG01000020.1"/>
</dbReference>
<evidence type="ECO:0000256" key="2">
    <source>
        <dbReference type="SAM" id="MobiDB-lite"/>
    </source>
</evidence>
<feature type="compositionally biased region" description="Basic residues" evidence="2">
    <location>
        <begin position="97"/>
        <end position="107"/>
    </location>
</feature>
<organism evidence="4 5">
    <name type="scientific">Anaeromicrobium sediminis</name>
    <dbReference type="NCBI Taxonomy" id="1478221"/>
    <lineage>
        <taxon>Bacteria</taxon>
        <taxon>Bacillati</taxon>
        <taxon>Bacillota</taxon>
        <taxon>Clostridia</taxon>
        <taxon>Peptostreptococcales</taxon>
        <taxon>Thermotaleaceae</taxon>
        <taxon>Anaeromicrobium</taxon>
    </lineage>
</organism>
<evidence type="ECO:0000256" key="1">
    <source>
        <dbReference type="ARBA" id="ARBA00022737"/>
    </source>
</evidence>
<dbReference type="OrthoDB" id="9813450at2"/>
<evidence type="ECO:0000313" key="4">
    <source>
        <dbReference type="EMBL" id="PAB58093.1"/>
    </source>
</evidence>
<dbReference type="EMBL" id="NIBG01000020">
    <property type="protein sequence ID" value="PAB58093.1"/>
    <property type="molecule type" value="Genomic_DNA"/>
</dbReference>
<evidence type="ECO:0000313" key="5">
    <source>
        <dbReference type="Proteomes" id="UP000216024"/>
    </source>
</evidence>
<reference evidence="4 5" key="1">
    <citation type="submission" date="2017-06" db="EMBL/GenBank/DDBJ databases">
        <title>Draft genome sequence of anaerobic fermentative bacterium Anaeromicrobium sediminis DY2726D isolated from West Pacific Ocean sediments.</title>
        <authorList>
            <person name="Zeng X."/>
        </authorList>
    </citation>
    <scope>NUCLEOTIDE SEQUENCE [LARGE SCALE GENOMIC DNA]</scope>
    <source>
        <strain evidence="4 5">DY2726D</strain>
    </source>
</reference>
<feature type="region of interest" description="Disordered" evidence="2">
    <location>
        <begin position="79"/>
        <end position="112"/>
    </location>
</feature>
<accession>A0A267MH20</accession>
<dbReference type="PROSITE" id="PS51272">
    <property type="entry name" value="SLH"/>
    <property type="match status" value="2"/>
</dbReference>
<proteinExistence type="predicted"/>
<feature type="compositionally biased region" description="Basic and acidic residues" evidence="2">
    <location>
        <begin position="79"/>
        <end position="96"/>
    </location>
</feature>
<comment type="caution">
    <text evidence="4">The sequence shown here is derived from an EMBL/GenBank/DDBJ whole genome shotgun (WGS) entry which is preliminary data.</text>
</comment>
<keyword evidence="5" id="KW-1185">Reference proteome</keyword>
<feature type="domain" description="SLH" evidence="3">
    <location>
        <begin position="211"/>
        <end position="274"/>
    </location>
</feature>